<evidence type="ECO:0008006" key="4">
    <source>
        <dbReference type="Google" id="ProtNLM"/>
    </source>
</evidence>
<feature type="transmembrane region" description="Helical" evidence="1">
    <location>
        <begin position="167"/>
        <end position="187"/>
    </location>
</feature>
<feature type="transmembrane region" description="Helical" evidence="1">
    <location>
        <begin position="91"/>
        <end position="115"/>
    </location>
</feature>
<keyword evidence="1" id="KW-0812">Transmembrane</keyword>
<dbReference type="EMBL" id="BOSL01000028">
    <property type="protein sequence ID" value="GIP56024.1"/>
    <property type="molecule type" value="Genomic_DNA"/>
</dbReference>
<accession>A0ABQ4MJ54</accession>
<dbReference type="RefSeq" id="WP_213656751.1">
    <property type="nucleotide sequence ID" value="NZ_BOSL01000028.1"/>
</dbReference>
<keyword evidence="3" id="KW-1185">Reference proteome</keyword>
<proteinExistence type="predicted"/>
<evidence type="ECO:0000313" key="3">
    <source>
        <dbReference type="Proteomes" id="UP000679992"/>
    </source>
</evidence>
<sequence>MNQSYEKQSIENNPMEASYDRPMGVTLLAILLVFGGLATLVTQMIAFNNLNETASLIGVSGYFFQGAMAFLGLLGVTAGVGTWLGKKWGWWLALFYFAYAVIRNINVIISITSMLELYAGAYDVLIPAYLKYGVRIIWNGALLVYLCGETVTTFFKNEAVKKWKALLIVFGICVFIYIIGTVFNGLVV</sequence>
<gene>
    <name evidence="2" type="ORF">J42TS3_50590</name>
</gene>
<name>A0ABQ4MJ54_9BACL</name>
<evidence type="ECO:0000256" key="1">
    <source>
        <dbReference type="SAM" id="Phobius"/>
    </source>
</evidence>
<feature type="transmembrane region" description="Helical" evidence="1">
    <location>
        <begin position="25"/>
        <end position="47"/>
    </location>
</feature>
<organism evidence="2 3">
    <name type="scientific">Paenibacillus vini</name>
    <dbReference type="NCBI Taxonomy" id="1476024"/>
    <lineage>
        <taxon>Bacteria</taxon>
        <taxon>Bacillati</taxon>
        <taxon>Bacillota</taxon>
        <taxon>Bacilli</taxon>
        <taxon>Bacillales</taxon>
        <taxon>Paenibacillaceae</taxon>
        <taxon>Paenibacillus</taxon>
    </lineage>
</organism>
<protein>
    <recommendedName>
        <fullName evidence="4">Yip1 domain-containing protein</fullName>
    </recommendedName>
</protein>
<reference evidence="2 3" key="1">
    <citation type="submission" date="2021-03" db="EMBL/GenBank/DDBJ databases">
        <title>Antimicrobial resistance genes in bacteria isolated from Japanese honey, and their potential for conferring macrolide and lincosamide resistance in the American foulbrood pathogen Paenibacillus larvae.</title>
        <authorList>
            <person name="Okamoto M."/>
            <person name="Kumagai M."/>
            <person name="Kanamori H."/>
            <person name="Takamatsu D."/>
        </authorList>
    </citation>
    <scope>NUCLEOTIDE SEQUENCE [LARGE SCALE GENOMIC DNA]</scope>
    <source>
        <strain evidence="2 3">J42TS3</strain>
    </source>
</reference>
<feature type="transmembrane region" description="Helical" evidence="1">
    <location>
        <begin position="62"/>
        <end position="84"/>
    </location>
</feature>
<feature type="transmembrane region" description="Helical" evidence="1">
    <location>
        <begin position="135"/>
        <end position="155"/>
    </location>
</feature>
<comment type="caution">
    <text evidence="2">The sequence shown here is derived from an EMBL/GenBank/DDBJ whole genome shotgun (WGS) entry which is preliminary data.</text>
</comment>
<dbReference type="Proteomes" id="UP000679992">
    <property type="component" value="Unassembled WGS sequence"/>
</dbReference>
<keyword evidence="1" id="KW-0472">Membrane</keyword>
<keyword evidence="1" id="KW-1133">Transmembrane helix</keyword>
<evidence type="ECO:0000313" key="2">
    <source>
        <dbReference type="EMBL" id="GIP56024.1"/>
    </source>
</evidence>